<dbReference type="PANTHER" id="PTHR11017">
    <property type="entry name" value="LEUCINE-RICH REPEAT-CONTAINING PROTEIN"/>
    <property type="match status" value="1"/>
</dbReference>
<reference evidence="1 2" key="1">
    <citation type="journal article" date="2018" name="Sci. Data">
        <title>The draft genome sequence of cork oak.</title>
        <authorList>
            <person name="Ramos A.M."/>
            <person name="Usie A."/>
            <person name="Barbosa P."/>
            <person name="Barros P.M."/>
            <person name="Capote T."/>
            <person name="Chaves I."/>
            <person name="Simoes F."/>
            <person name="Abreu I."/>
            <person name="Carrasquinho I."/>
            <person name="Faro C."/>
            <person name="Guimaraes J.B."/>
            <person name="Mendonca D."/>
            <person name="Nobrega F."/>
            <person name="Rodrigues L."/>
            <person name="Saibo N.J.M."/>
            <person name="Varela M.C."/>
            <person name="Egas C."/>
            <person name="Matos J."/>
            <person name="Miguel C.M."/>
            <person name="Oliveira M.M."/>
            <person name="Ricardo C.P."/>
            <person name="Goncalves S."/>
        </authorList>
    </citation>
    <scope>NUCLEOTIDE SEQUENCE [LARGE SCALE GENOMIC DNA]</scope>
    <source>
        <strain evidence="2">cv. HL8</strain>
    </source>
</reference>
<protein>
    <submittedName>
        <fullName evidence="1">Wrky transcription factor 19</fullName>
    </submittedName>
</protein>
<accession>A0AAW0KDM9</accession>
<dbReference type="PANTHER" id="PTHR11017:SF570">
    <property type="entry name" value="DISEASE RESISTANCE PROTEIN (TIR-NBS CLASS)-RELATED"/>
    <property type="match status" value="1"/>
</dbReference>
<dbReference type="GO" id="GO:0006952">
    <property type="term" value="P:defense response"/>
    <property type="evidence" value="ECO:0007669"/>
    <property type="project" value="InterPro"/>
</dbReference>
<sequence length="151" mass="17390">MMIVSPKPTKLQLEANWFEKMKNMKFLIVGNVDICKGLEYLCNGSRVLNWLEFSLSFVPSNFCPQKLVALNMPQSQIILDKLFKRIKSRSLTHKNFRNCQHIRKLPDLFSASSNVKKLDLSRFMTLLDTLIGLKVRTSGVALNFKFFQATS</sequence>
<dbReference type="SUPFAM" id="SSF52058">
    <property type="entry name" value="L domain-like"/>
    <property type="match status" value="1"/>
</dbReference>
<organism evidence="1 2">
    <name type="scientific">Quercus suber</name>
    <name type="common">Cork oak</name>
    <dbReference type="NCBI Taxonomy" id="58331"/>
    <lineage>
        <taxon>Eukaryota</taxon>
        <taxon>Viridiplantae</taxon>
        <taxon>Streptophyta</taxon>
        <taxon>Embryophyta</taxon>
        <taxon>Tracheophyta</taxon>
        <taxon>Spermatophyta</taxon>
        <taxon>Magnoliopsida</taxon>
        <taxon>eudicotyledons</taxon>
        <taxon>Gunneridae</taxon>
        <taxon>Pentapetalae</taxon>
        <taxon>rosids</taxon>
        <taxon>fabids</taxon>
        <taxon>Fagales</taxon>
        <taxon>Fagaceae</taxon>
        <taxon>Quercus</taxon>
    </lineage>
</organism>
<evidence type="ECO:0000313" key="1">
    <source>
        <dbReference type="EMBL" id="KAK7837483.1"/>
    </source>
</evidence>
<dbReference type="Proteomes" id="UP000237347">
    <property type="component" value="Unassembled WGS sequence"/>
</dbReference>
<proteinExistence type="predicted"/>
<keyword evidence="2" id="KW-1185">Reference proteome</keyword>
<dbReference type="EMBL" id="PKMF04000328">
    <property type="protein sequence ID" value="KAK7837483.1"/>
    <property type="molecule type" value="Genomic_DNA"/>
</dbReference>
<evidence type="ECO:0000313" key="2">
    <source>
        <dbReference type="Proteomes" id="UP000237347"/>
    </source>
</evidence>
<dbReference type="InterPro" id="IPR044974">
    <property type="entry name" value="Disease_R_plants"/>
</dbReference>
<name>A0AAW0KDM9_QUESU</name>
<dbReference type="AlphaFoldDB" id="A0AAW0KDM9"/>
<comment type="caution">
    <text evidence="1">The sequence shown here is derived from an EMBL/GenBank/DDBJ whole genome shotgun (WGS) entry which is preliminary data.</text>
</comment>
<gene>
    <name evidence="1" type="primary">WRKY19_4</name>
    <name evidence="1" type="ORF">CFP56_021184</name>
</gene>